<accession>A0ACB6ZNY0</accession>
<proteinExistence type="predicted"/>
<reference evidence="1" key="2">
    <citation type="journal article" date="2020" name="Nat. Commun.">
        <title>Large-scale genome sequencing of mycorrhizal fungi provides insights into the early evolution of symbiotic traits.</title>
        <authorList>
            <person name="Miyauchi S."/>
            <person name="Kiss E."/>
            <person name="Kuo A."/>
            <person name="Drula E."/>
            <person name="Kohler A."/>
            <person name="Sanchez-Garcia M."/>
            <person name="Morin E."/>
            <person name="Andreopoulos B."/>
            <person name="Barry K.W."/>
            <person name="Bonito G."/>
            <person name="Buee M."/>
            <person name="Carver A."/>
            <person name="Chen C."/>
            <person name="Cichocki N."/>
            <person name="Clum A."/>
            <person name="Culley D."/>
            <person name="Crous P.W."/>
            <person name="Fauchery L."/>
            <person name="Girlanda M."/>
            <person name="Hayes R.D."/>
            <person name="Keri Z."/>
            <person name="LaButti K."/>
            <person name="Lipzen A."/>
            <person name="Lombard V."/>
            <person name="Magnuson J."/>
            <person name="Maillard F."/>
            <person name="Murat C."/>
            <person name="Nolan M."/>
            <person name="Ohm R.A."/>
            <person name="Pangilinan J."/>
            <person name="Pereira M.F."/>
            <person name="Perotto S."/>
            <person name="Peter M."/>
            <person name="Pfister S."/>
            <person name="Riley R."/>
            <person name="Sitrit Y."/>
            <person name="Stielow J.B."/>
            <person name="Szollosi G."/>
            <person name="Zifcakova L."/>
            <person name="Stursova M."/>
            <person name="Spatafora J.W."/>
            <person name="Tedersoo L."/>
            <person name="Vaario L.M."/>
            <person name="Yamada A."/>
            <person name="Yan M."/>
            <person name="Wang P."/>
            <person name="Xu J."/>
            <person name="Bruns T."/>
            <person name="Baldrian P."/>
            <person name="Vilgalys R."/>
            <person name="Dunand C."/>
            <person name="Henrissat B."/>
            <person name="Grigoriev I.V."/>
            <person name="Hibbett D."/>
            <person name="Nagy L.G."/>
            <person name="Martin F.M."/>
        </authorList>
    </citation>
    <scope>NUCLEOTIDE SEQUENCE</scope>
    <source>
        <strain evidence="1">P2</strain>
    </source>
</reference>
<evidence type="ECO:0000313" key="2">
    <source>
        <dbReference type="Proteomes" id="UP000886501"/>
    </source>
</evidence>
<protein>
    <submittedName>
        <fullName evidence="1">P-loop containing nucleoside triphosphate hydrolase protein</fullName>
    </submittedName>
</protein>
<gene>
    <name evidence="1" type="ORF">BDM02DRAFT_3184606</name>
</gene>
<sequence>MSLGCQTRWLLEKLGTDSPFASHIQNTTTTRGLLDALSQLLVTPAFTLLVAHEFRPVLFDLCARWLLVDGRTDEILVALCLLLEPHPELFPILNAFMKKTYGPSGPLNCVEDQTSFVDQLRLHLLLLSYYRILQANRTLPKHFSWPISTLAKIFTTSGIDTGARLLAIRCYFLQSGMGEAERIKLEQRYVGDIGTVDCPVSYSVNADGSICVLDGWILPAVEATRIADFWKSSAGEVPDYYRETEGVLESFSEDDLSPFTVNVSGIFLLRDHLSPPPPSGLVQTDGAQAALRELALLYSLRHPTLLTSPPSSGKSLLIHHLSSLLHPRSENHVVTIHLADTSLDPRSLLGSHVSSATKPGTFEWKEGVLVKAMKQGKWIVFKDIDRGSNDVLGVIKPLVESIDPGNWIGRRGTLNVPGHEVVIAHDSFAIFATRSVPSKDGKHPKPAFFGSHKFAEVTVPSPSRSEVEHIVNHKFPRLSGRTSRAATKLWEELCDTANNFPSLGRGMGIRELGRFAARINRLAPVSSNEMEVNDFEGNMLLSSIFTHVNLKEEVFLYARDVFFGAGTLTSSPRQFIEQAASIAGHHIGLSAERQATTLHSRVPEFDIERDVNGRSVAVRVDRARLVASPGTELLQAHSRPFAMHKPAIRLMDRLATSISLGEPILLTGETGTGKTSAVTHLAAILRKPLIPLNLSQQTESSDILGGFKPIDARVPGMKLYQTFMWLFGVTLSSKKNPKFQESVRKAVLGARWKRAVALWTEAIKIAKEKLRAKAVGETRGDQLNDNQQGPRKRQRVEEANEGISEADWDNFEQELRTFDIQHVQGKGKFAFAFVEGPLVKALRSGDWILLDEINLASTETLECISSLLQSDTSSITLTEQGSLEPIPRHPDFRIFACMNPATDVGKKDLPANIRSRFTEIDVPPPDADRETLLSIIEKYIGHCTVGDKGAIMDIADFYLAIKTLSDQRKIADGENRRPYYSIRTLVRSLMWASDATNSFGLRRALWEGCLMAFTMTLDLPSAEIWTTLARQYLLANVKNVGSLLARQPIPPTDLDDFVKVGPFYLARGPLPSDPVEEYIVTPSVERKLVDLARIIVGRRFPILIEGPTSTGKTSSIEYLAKRTGHRFVRINNHEHTDIQEYLGTYISDSTTGRLIFQDGLLVRALRRGDWIVLDELNLAPTDVLEALNRLLDDNRELVIPETQEVVHPHPNFLLFATQNPPGLYGGRKVLSRAFRNRFLEVYFDDLPQAELETILCQRCRIAPSYAQKIVRVFRELTKRRQSTRVFESKHGFATLRDLFRWAGRDAVGYQQLAENGYMLLAERARRVEDKAIVKEVIEAEMNVRIDEDKLYGLQLSEAEFSAFLGPDLPVTQIIWTGSMRRLYLLVLKALRSNEPVLLVGETGCGKTSVCQMYADAKYRNLYSVNCHQNTETADLIGALRPIRNRATLEAEATQEATKILIDLGVAHAPSDIQGIQKAIVSAQKSVTLAPGLTQALQDVLLKFRKLSTMFEWHDGPLVQAMMNGDVFLLDEISLADDSVLERLNSVLEPSRMMVLAERGGESADTASITGADGFQVVATMNPGGDYGKKELSPAMRNRFTEIWVPSTDQRKDLETIADGSWSHDELRPFTQPLLDFIEWLAVQASDRSLISLRDILAWIAFSNTAHEQGILSACEIFHQAACMTYVDGISAFPQFSSFTLDSLRLFKKSAMQELQRLVPLASHGSVKFSLRSDDDTVHIGPFSVRKGDATAIQPSFDFGAPTTLSNAMRVIRACQLNKPILLEGSPGVGKTSLVTALASVVGQTLSRINLSDQTDLIDLFGSDLPVEGGAPGQFVWKDAEFLRALQEGHWVLLDEMNLAPQAVLEGLNSVLDHRGTVYIPELGRSFQKHPSFRIFAAQNPQNQGGGRKGLPKSFVNRFTKVYVEELHPNDQLLISKHLFPDYPIEWLEGMVAFNSRLNEEIVQKKTFAREGGPWEFNLRDLIRWGSLLKDKDRLAHPSEYLRTLYLHRFRTPDDREKAVQIFMESLPFHPTFHAPRPSISPSYLQIGAHLSARKNFSPQNPHPPLLPSHLEYLETIATCSSRGWLVILTGERSSGKSGLLRILSKLSGNFLQEIAVNSITDTTDILGSFDQVGVNLRLDELRHKFDMFLDMVTRCSALIGTQITVPSYREIWTNNHQDSLMRLKRFISGLPALQSTTLDQVKADLLTHVRSTLLLLGVHGRFEWVDGPLVRALKEGSWVVLDGANLCSPSVLDRLNSLCESDGVLTLNERGSVNGGIEIVRPHPNFRLFMIVDPQHGELSRAMRNRGVEVALLGPLSSPINPTQDFTNAQAFRLGLTSARTGLAGPSPDTRLITQDCIHSTLISQSIPLASTHSLGEAALHFIARITPSAYLPYAIRFWGRSVLYGHLDSSSAVQSILQPLYEGSFSALFSRLRHRLGRKWNIPSDFLSFQPQVITLNSLPCFAFETEDADNKSHTTQAIGLLNLLVELRVWTITAPKRDVPATAFSQSTITDEVLALVSSVSKAVGDVLDIQSTVDPIVVTTAVQLLRFSKYLSGFIVGKQIDHSALQVVVGWINEALKTAPSGFEGIAIQAEKLDSIVRLSSGCGFYDIWNAFLTDVTQPTDSQPLEILGQVASISGNTNLRSQAFQFAALCTLPVILSDHEVKVVQDLREKFQKLLASPHYLSPSAVPTSSFWLAQINVLQTMGYAGDPAPRKFPGWYARRLLNLVVQDSTQPLQDFLALQQLSWATSSSQLRVPYVIRVQRQWLESAWRRDGTVQDEYALDLPVSTRNAVAVCDPSGMTLSQVAEYASTVDAQLKLTISNLEIHTTRKTSLTGFLIQSIIMLLSSLGNKSQDFHGAMQTLSNRPDLGTPESVGDLLDMIPAVQHVHLDQSHVTMLIEALTRLRSHDIALRETGLAWITFSKLVITAYIPNVPLDPLAARRCAVRFWKAAEEQTQSQLDLHVQHEKYLSGNTSNVIIRLLETQLLDVRERLAAVSIGRHWTRETEKLGMYWTEVSKFVSQVLLTYNDYSAPPVDHVPRELVQREEMFQESLSGFCHRLETVYPEYNDISTPVIWAIFHMKLGVRLAFTRPSSNPHSNALSKALMSVPSILGTSTLIDTTVAHQSDSATSLHLGLSAIALEISSGVDRRSLSLHAVKTYDHLVGLWLADREKGEVARASATSLYRTKRLPSSEEEEEAEFSTLFPDFSDSSGDVDSPQPTLPSTVSSPLTPSGAEFLQIHRTLMSPSPGTGFSSFQRLSKDYFTGFLREKFPRLSHSLDDTGVLYQSLLLKDRLDWLRRPVDKGEFYHGSNVCEASRVTPIVRSLQDRLSQLIAEWPDQMVLQHLRDTCDTVLALPLTNPLPRVLASLERLLLQTDDWEMCANRENTLAQFRQNLTELIVDWRRLELACWKSLLETERLNFVSGVADWWLQLYETLVRGSYAAAEQSLSDNSAFSQYMDSVVPLIDQLMHTSPLGQFPARIQLLYDFEHHLRILSQQAEISKHVDFERVARILHHTWNHYRQFSATIEEHFSRDRATQEGDIQGLIKLASWRDTNVRALQQSAKKTHHQLYKSIRKFREILRQPASDFFGVSGPSDLERKLTTLENYSAPTDGGSPAPPFPEVSTLHIKVRRLSGISHTFARFDHLLSHDLRAFITNSSPKHVDQLAVELILASEDLSKETVPSSLPKEKREKGLKALLVRKKKAFSDYLKELKRCGLSSSVKPDVLSQNRSQRWVREQPILSVPAHWIARSTKGEDYFYRIASLLPEVRLAAGKHHQDVTSHECQRAVGLLESAFSNSLASRSSLSAALEKTEVLRKFVHRLQGISRDQSIITCGGHVEPPLRFAKDSCHRLRSAMSEVKDAISALQQTASWDDFGVVTTALESNFATAESMAQAIRQVYDRVTSTTPPVLLQEELSILNNVISQAEDISTALKSLARGHGFTHHFASPLWNWIDAIRWPCFISTDVRSNSDIAATQVGLIIDTMLIDVQEVLKSAASNEPTEDPTAKDRFLTRGLSQVMRCTQSLNLGDIITHLQQLLTALSSAPFHETLIAVGYILPFLERYLVFVDSQLTNHHHWTNTLFKLTYVSCSIAQRICNDGFCQPSPESEGQEGEGKESADDVGIGEGTGKENISEEIKEESQVEGLQDAGEGGDAEREDGDDKAIEMSQDIGGELEGVEGQEEGEDDDESGDESEVEDKAEDFDANDPRAVDEKLWGDEHGKEPKDSDDKLEKDHSSQQQQGSSEIVAKENEGAHKGEKGGEDQAETAESDMPEDALDVDKEQPAVQGTPIEGRIDETETLDLPEDLQMGEDEVQKGDDDDDISGDDEGDPEEEVVRQDPFPDQEDVSMSEETAQGNDEPETDQTGRPGETDADDPDSNQKPDLTNPDLHGGADQDRDGMAELSADTNKEDGQASEESKRTRGGKTGDNNEEQMTRDANEHENDERKEGGQGNDTGNDTSNLQSQGATAAEKLANNPLRSLGDALKEVRRNLDQILESSEVPEPTPIPSMSQESSQLQYSHPEDQDQDMEGLGAAGEEEAARLNDLTLLDEAQPVVDTAPMEIDETATEGHQSQHPSSEPRPSQRVETEAGVDGGLTRDQITDLRETTTVDEQPSPDDLSRNGVPRLDEQVSEDVEVELRSWQANDYPLEGAQNMWRLYESLTHDLSYTLCEQLRSILEPTQATRLKGDYRTGKRLNMKKIIPYIASEYTKDKIWLRRTKPSQREYQVLIALDDSRSMAESHSVHLAYQTLALVSRALARLEVGDIGIAKFGETVEVLHGFDNESGPFNDQAGVKLLNAFRFNQKATDLLGLIETSLKVLEQARDRRSMRSASAADLWQLEIIISDGVCQDLERIKTVLRRAEEQRVMIVFVILDSLHSHIKTGTSSANTVQNSILTMQQGVVQKNANGVMEVKMERYLDLFPFEYYVVLRDVEALPDILSGTLKQFFECISED</sequence>
<name>A0ACB6ZNY0_THEGA</name>
<keyword evidence="1" id="KW-0378">Hydrolase</keyword>
<dbReference type="EMBL" id="MU117976">
    <property type="protein sequence ID" value="KAF9651347.1"/>
    <property type="molecule type" value="Genomic_DNA"/>
</dbReference>
<reference evidence="1" key="1">
    <citation type="submission" date="2019-10" db="EMBL/GenBank/DDBJ databases">
        <authorList>
            <consortium name="DOE Joint Genome Institute"/>
            <person name="Kuo A."/>
            <person name="Miyauchi S."/>
            <person name="Kiss E."/>
            <person name="Drula E."/>
            <person name="Kohler A."/>
            <person name="Sanchez-Garcia M."/>
            <person name="Andreopoulos B."/>
            <person name="Barry K.W."/>
            <person name="Bonito G."/>
            <person name="Buee M."/>
            <person name="Carver A."/>
            <person name="Chen C."/>
            <person name="Cichocki N."/>
            <person name="Clum A."/>
            <person name="Culley D."/>
            <person name="Crous P.W."/>
            <person name="Fauchery L."/>
            <person name="Girlanda M."/>
            <person name="Hayes R."/>
            <person name="Keri Z."/>
            <person name="Labutti K."/>
            <person name="Lipzen A."/>
            <person name="Lombard V."/>
            <person name="Magnuson J."/>
            <person name="Maillard F."/>
            <person name="Morin E."/>
            <person name="Murat C."/>
            <person name="Nolan M."/>
            <person name="Ohm R."/>
            <person name="Pangilinan J."/>
            <person name="Pereira M."/>
            <person name="Perotto S."/>
            <person name="Peter M."/>
            <person name="Riley R."/>
            <person name="Sitrit Y."/>
            <person name="Stielow B."/>
            <person name="Szollosi G."/>
            <person name="Zifcakova L."/>
            <person name="Stursova M."/>
            <person name="Spatafora J.W."/>
            <person name="Tedersoo L."/>
            <person name="Vaario L.-M."/>
            <person name="Yamada A."/>
            <person name="Yan M."/>
            <person name="Wang P."/>
            <person name="Xu J."/>
            <person name="Bruns T."/>
            <person name="Baldrian P."/>
            <person name="Vilgalys R."/>
            <person name="Henrissat B."/>
            <person name="Grigoriev I.V."/>
            <person name="Hibbett D."/>
            <person name="Nagy L.G."/>
            <person name="Martin F.M."/>
        </authorList>
    </citation>
    <scope>NUCLEOTIDE SEQUENCE</scope>
    <source>
        <strain evidence="1">P2</strain>
    </source>
</reference>
<keyword evidence="2" id="KW-1185">Reference proteome</keyword>
<evidence type="ECO:0000313" key="1">
    <source>
        <dbReference type="EMBL" id="KAF9651347.1"/>
    </source>
</evidence>
<comment type="caution">
    <text evidence="1">The sequence shown here is derived from an EMBL/GenBank/DDBJ whole genome shotgun (WGS) entry which is preliminary data.</text>
</comment>
<dbReference type="Proteomes" id="UP000886501">
    <property type="component" value="Unassembled WGS sequence"/>
</dbReference>
<organism evidence="1 2">
    <name type="scientific">Thelephora ganbajun</name>
    <name type="common">Ganba fungus</name>
    <dbReference type="NCBI Taxonomy" id="370292"/>
    <lineage>
        <taxon>Eukaryota</taxon>
        <taxon>Fungi</taxon>
        <taxon>Dikarya</taxon>
        <taxon>Basidiomycota</taxon>
        <taxon>Agaricomycotina</taxon>
        <taxon>Agaricomycetes</taxon>
        <taxon>Thelephorales</taxon>
        <taxon>Thelephoraceae</taxon>
        <taxon>Thelephora</taxon>
    </lineage>
</organism>